<dbReference type="InterPro" id="IPR009081">
    <property type="entry name" value="PP-bd_ACP"/>
</dbReference>
<dbReference type="GO" id="GO:0031177">
    <property type="term" value="F:phosphopantetheine binding"/>
    <property type="evidence" value="ECO:0007669"/>
    <property type="project" value="InterPro"/>
</dbReference>
<dbReference type="PROSITE" id="PS52004">
    <property type="entry name" value="KS3_2"/>
    <property type="match status" value="1"/>
</dbReference>
<dbReference type="SUPFAM" id="SSF52151">
    <property type="entry name" value="FabD/lysophospholipase-like"/>
    <property type="match status" value="1"/>
</dbReference>
<dbReference type="InterPro" id="IPR050091">
    <property type="entry name" value="PKS_NRPS_Biosynth_Enz"/>
</dbReference>
<dbReference type="Gene3D" id="3.10.129.110">
    <property type="entry name" value="Polyketide synthase dehydratase"/>
    <property type="match status" value="1"/>
</dbReference>
<dbReference type="SUPFAM" id="SSF50129">
    <property type="entry name" value="GroES-like"/>
    <property type="match status" value="1"/>
</dbReference>
<feature type="region of interest" description="Disordered" evidence="10">
    <location>
        <begin position="2334"/>
        <end position="2361"/>
    </location>
</feature>
<dbReference type="SUPFAM" id="SSF47336">
    <property type="entry name" value="ACP-like"/>
    <property type="match status" value="1"/>
</dbReference>
<name>A0A478EDD5_TALPI</name>
<evidence type="ECO:0000256" key="4">
    <source>
        <dbReference type="ARBA" id="ARBA00022679"/>
    </source>
</evidence>
<dbReference type="InterPro" id="IPR020806">
    <property type="entry name" value="PKS_PP-bd"/>
</dbReference>
<dbReference type="PROSITE" id="PS00012">
    <property type="entry name" value="PHOSPHOPANTETHEINE"/>
    <property type="match status" value="1"/>
</dbReference>
<dbReference type="Pfam" id="PF14765">
    <property type="entry name" value="PS-DH"/>
    <property type="match status" value="1"/>
</dbReference>
<dbReference type="GO" id="GO:0006633">
    <property type="term" value="P:fatty acid biosynthetic process"/>
    <property type="evidence" value="ECO:0007669"/>
    <property type="project" value="InterPro"/>
</dbReference>
<keyword evidence="3" id="KW-0597">Phosphoprotein</keyword>
<feature type="region of interest" description="C-terminal hotdog fold" evidence="9">
    <location>
        <begin position="1023"/>
        <end position="1176"/>
    </location>
</feature>
<dbReference type="PROSITE" id="PS50075">
    <property type="entry name" value="CARRIER"/>
    <property type="match status" value="1"/>
</dbReference>
<feature type="domain" description="PKS/mFAS DH" evidence="13">
    <location>
        <begin position="869"/>
        <end position="1176"/>
    </location>
</feature>
<dbReference type="InterPro" id="IPR056501">
    <property type="entry name" value="NAD-bd_HRPKS_sdrA"/>
</dbReference>
<dbReference type="Pfam" id="PF00109">
    <property type="entry name" value="ketoacyl-synt"/>
    <property type="match status" value="1"/>
</dbReference>
<evidence type="ECO:0000256" key="10">
    <source>
        <dbReference type="SAM" id="MobiDB-lite"/>
    </source>
</evidence>
<dbReference type="SMART" id="SM00829">
    <property type="entry name" value="PKS_ER"/>
    <property type="match status" value="1"/>
</dbReference>
<dbReference type="Gene3D" id="3.40.50.720">
    <property type="entry name" value="NAD(P)-binding Rossmann-like Domain"/>
    <property type="match status" value="2"/>
</dbReference>
<dbReference type="CDD" id="cd02440">
    <property type="entry name" value="AdoMet_MTases"/>
    <property type="match status" value="1"/>
</dbReference>
<evidence type="ECO:0000256" key="7">
    <source>
        <dbReference type="ARBA" id="ARBA00023268"/>
    </source>
</evidence>
<keyword evidence="6" id="KW-0560">Oxidoreductase</keyword>
<dbReference type="InterPro" id="IPR014043">
    <property type="entry name" value="Acyl_transferase_dom"/>
</dbReference>
<dbReference type="InterPro" id="IPR013217">
    <property type="entry name" value="Methyltransf_12"/>
</dbReference>
<dbReference type="Gene3D" id="3.40.47.10">
    <property type="match status" value="1"/>
</dbReference>
<gene>
    <name evidence="14" type="ORF">TCE0_044f17402</name>
</gene>
<comment type="pathway">
    <text evidence="1">Secondary metabolite biosynthesis.</text>
</comment>
<protein>
    <submittedName>
        <fullName evidence="14">Uncharacterized protein</fullName>
    </submittedName>
</protein>
<dbReference type="CDD" id="cd00833">
    <property type="entry name" value="PKS"/>
    <property type="match status" value="1"/>
</dbReference>
<dbReference type="InterPro" id="IPR011032">
    <property type="entry name" value="GroES-like_sf"/>
</dbReference>
<evidence type="ECO:0000256" key="3">
    <source>
        <dbReference type="ARBA" id="ARBA00022553"/>
    </source>
</evidence>
<dbReference type="Pfam" id="PF08242">
    <property type="entry name" value="Methyltransf_12"/>
    <property type="match status" value="1"/>
</dbReference>
<keyword evidence="2" id="KW-0596">Phosphopantetheine</keyword>
<evidence type="ECO:0000313" key="15">
    <source>
        <dbReference type="Proteomes" id="UP000053095"/>
    </source>
</evidence>
<feature type="compositionally biased region" description="Polar residues" evidence="10">
    <location>
        <begin position="2347"/>
        <end position="2357"/>
    </location>
</feature>
<dbReference type="SMART" id="SM00823">
    <property type="entry name" value="PKS_PP"/>
    <property type="match status" value="1"/>
</dbReference>
<dbReference type="Pfam" id="PF22621">
    <property type="entry name" value="CurL-like_PKS_C"/>
    <property type="match status" value="1"/>
</dbReference>
<dbReference type="InterPro" id="IPR006162">
    <property type="entry name" value="Ppantetheine_attach_site"/>
</dbReference>
<accession>A0A478EDD5</accession>
<dbReference type="InterPro" id="IPR020807">
    <property type="entry name" value="PKS_DH"/>
</dbReference>
<dbReference type="SMART" id="SM00827">
    <property type="entry name" value="PKS_AT"/>
    <property type="match status" value="1"/>
</dbReference>
<dbReference type="InterPro" id="IPR016039">
    <property type="entry name" value="Thiolase-like"/>
</dbReference>
<feature type="compositionally biased region" description="Basic and acidic residues" evidence="10">
    <location>
        <begin position="2336"/>
        <end position="2346"/>
    </location>
</feature>
<dbReference type="Pfam" id="PF08659">
    <property type="entry name" value="KR"/>
    <property type="match status" value="1"/>
</dbReference>
<dbReference type="InterPro" id="IPR013968">
    <property type="entry name" value="PKS_KR"/>
</dbReference>
<evidence type="ECO:0000256" key="8">
    <source>
        <dbReference type="ARBA" id="ARBA00023315"/>
    </source>
</evidence>
<evidence type="ECO:0000256" key="2">
    <source>
        <dbReference type="ARBA" id="ARBA00022450"/>
    </source>
</evidence>
<dbReference type="Gene3D" id="3.30.70.3290">
    <property type="match status" value="2"/>
</dbReference>
<dbReference type="InterPro" id="IPR049551">
    <property type="entry name" value="PKS_DH_C"/>
</dbReference>
<feature type="region of interest" description="N-terminal hotdog fold" evidence="9">
    <location>
        <begin position="869"/>
        <end position="1002"/>
    </location>
</feature>
<sequence length="2458" mass="271102">MTPDNMSSNGYEQHSATRLTPDRDEDENLMEPIAVCGLAFKFAQDATSVEAFWKMLVEKRSAMTDYPSDRLNIAGFFNPTRQNSHNHRGGHFITEDLACFDADFFSIKPSDAAAMDPMQRLLLETTFHALENAGIRLEDVWGSRTSVHTGCFLNDYFVQLLRDSDRLPQYTAVGAAATMLANRISWFFDLHGVSYNVDSACSSSAVAVDHACQFLRSGSVDMSIAAGSNLILDPDYSTILSNMHILSPDSRCYAFDHRANGYSRGDGIAVLVLKRLSDAIRDNDTIRAVIRASGSNQDGYTPGVTQPSPKAQAQLIRETYKRAGLTMRHTKFIEAHGTGTRIGDPIEISAIADCFRHYRDSSSPLYVGAVKTNIGHLEGASGIAGLIKAILVAETGIVPPNANFEKLQPRLIAYDSFITMPTSPIAAWPCSSDVRRVSLHSFGFGGTNCHIVIDDAYSYLRRHGLQGNHQTVLDPAAHKTTIGHHQRHDSGVGYTSSLLHTPKLLCWSASNEKSLKRLVTDWESYFQRKGENKEPSWLDDVAYTLDTRRSSFLWKSYAVVSSSFDLNRITQLVSEGRPIQSLAPRLAFVFTGQGAQWHGMARELLAYPEFLNVVMEAESLFQPLNFVACINSPASITVSGNEEHIEKLERMLQEDGIYTARLQTAVAYHSPQMQTIIEDCLQKFDCLKVAESSLSNVRMISSVTGYEVCGERAREASYWVDGMLSPVLFSQAIQRLCRDSASALRRKIDGSHEQAIVVDCLIEIGPHAALRLPIQENLKTILRNRNITYLPSLIRNRQADLALLQLLGDLHCRGFPVNIRRVNDPNPNSSAKKCISLSDTPAYPFDHSTRYWAESPMSINYRLRPYGHVELLGTRSRDWNPLAPEWRCYVQVTEMPWLLDHTINGKSIYPASAYICMALKGASQLVDDDTSVTGFSLRKVRFQSAISVSSSSIDLETRLRFSPIKSDLSSQRTGWYFTVYSVEAGNWTENCCGMILVHYQANQAWLEPSQYQECWTSREQACTYPMNALEVYANLKNCGFDYGSSFQGISTAAHDCTMTVVGSISLDRPSSIPVVNAGSVIHPASLDSFMQLALLTFNAKGSKRIPTQEISGIDRMWISNEGLSPSAKSIVASARLDLDTPRNKTYSAFGLSEDNQYLRLVLEGLTTTTIKSPASTNKSNSVNSNSGIPSSPLKEQFWYTFRTGPDVDMIPAVAMLKRLDRTCGPDVVGPEEYASALRAYLYSKMQEIKDFLSSTNFIPEKPHLRKYVQWIDWQLSMSNELGLQPTEPISDLRSRIEEQGEMGRFFLQVSDNALNVLQRTVDIVQLLFTGNNVETFYQNQSFGSIYYQKLAAYLKDLSFKHPNMTILEVGAGTGSFTGHILNALSGDDDGAYNYAKYYFTDISPAFFERTRSQFEKHKHKMTFTILDMEKDPTTQGFEEGAFDMIAASNVLHVTPDLEKSLRGLRKLLKPGGKLILHEVVRPDSIPASFVFGLLPGWWPATKDGRSMSPVVDEARWNTLLRVSGFSGAEMCLRDYADQESHLMSIICATAEGLCGEENASGSEVTVVMEPESSLQQDLAASILWELSTHGFQKTRTVTLSDAVQVGAISPNSVLVTLFDTGEKALLSRLDTENFPLLKNLLLSARNILWVSNGGGRTPDPSHGMIDGFAKVFNTEQPHSKLTTLALEGIGTETPKESTASTVVSVLIQVLGSANPNELEDYRMLEGDLYISRIQNDTAISQVLSGKKTETKTLEAARPFAVELQDSSLLIRQDKCIGTVLQADEVEIEVHAIGLNADQCSETEFGRGYAGVIKRTGSHSSLLPGDRVCAYSFDLPKSNIQVRETSAVRIPDSLSFVEAATLPRDFLIVGYLVQRVISICKEDVVLIHGGHTRVAKLLINHLSGCGCKVLVTVPTTEDKKGMEKLFGKIEICVSTSSSCFSAACATVVVDFASTSEISDLTQCVSPFGRIISITRTSTHSAKRDILYLPANVSFKLVDMEQVFRSWTHNQPRMPSRCLVDRSVVDDLDKVQSFSLASVFSDVSILANIDEDVKAVIEFDNQDLITVTSTITPSYSFDQNSTYLVAGGLGSLGKSIVQWMSSRGARHFILLSRSGARTEDAKTFIHELEAMGVRVYAPACDISDKSALEDVIAYCSEKMPPIKGCIQASAVLKDITYAKMTLDDWTAATKAKVQGSWNLHTLLLPSKMDFFILASSMTGILGQATQINYAAGNSFQDALAKYRISIGEKAVSLDLGIIGTGVGLLADRDGLIKRLSSTGLYAPMTEAEILGLFEYFCDPSLDLSKLPSQVAAGIVPPSLHAGRDIESPSTFHQPLWRHTLDTSGDDRANSSSNTPQNSDKNTRSIHAALTQAPSTTQIREIITNALVDRFCRLTLIPHNKLDLDKPLHAAGADSLTAADLRSWIVKEFGVDVPVFDILGDMSIAALCGQIAREWEGAKKP</sequence>
<dbReference type="PROSITE" id="PS00606">
    <property type="entry name" value="KS3_1"/>
    <property type="match status" value="1"/>
</dbReference>
<evidence type="ECO:0000313" key="14">
    <source>
        <dbReference type="EMBL" id="GAM42968.1"/>
    </source>
</evidence>
<dbReference type="Pfam" id="PF00550">
    <property type="entry name" value="PP-binding"/>
    <property type="match status" value="1"/>
</dbReference>
<reference evidence="15" key="1">
    <citation type="journal article" date="2015" name="Genome Announc.">
        <title>Draft genome sequence of Talaromyces cellulolyticus strain Y-94, a source of lignocellulosic biomass-degrading enzymes.</title>
        <authorList>
            <person name="Fujii T."/>
            <person name="Koike H."/>
            <person name="Sawayama S."/>
            <person name="Yano S."/>
            <person name="Inoue H."/>
        </authorList>
    </citation>
    <scope>NUCLEOTIDE SEQUENCE [LARGE SCALE GENOMIC DNA]</scope>
    <source>
        <strain evidence="15">Y-94</strain>
    </source>
</reference>
<feature type="compositionally biased region" description="Polar residues" evidence="10">
    <location>
        <begin position="1"/>
        <end position="18"/>
    </location>
</feature>
<feature type="active site" description="Proton donor; for dehydratase activity" evidence="9">
    <location>
        <position position="1087"/>
    </location>
</feature>
<dbReference type="Pfam" id="PF00698">
    <property type="entry name" value="Acyl_transf_1"/>
    <property type="match status" value="1"/>
</dbReference>
<dbReference type="SMART" id="SM00826">
    <property type="entry name" value="PKS_DH"/>
    <property type="match status" value="1"/>
</dbReference>
<keyword evidence="15" id="KW-1185">Reference proteome</keyword>
<proteinExistence type="predicted"/>
<dbReference type="SMART" id="SM00822">
    <property type="entry name" value="PKS_KR"/>
    <property type="match status" value="1"/>
</dbReference>
<evidence type="ECO:0000259" key="13">
    <source>
        <dbReference type="PROSITE" id="PS52019"/>
    </source>
</evidence>
<evidence type="ECO:0000256" key="1">
    <source>
        <dbReference type="ARBA" id="ARBA00005179"/>
    </source>
</evidence>
<dbReference type="SUPFAM" id="SSF51735">
    <property type="entry name" value="NAD(P)-binding Rossmann-fold domains"/>
    <property type="match status" value="2"/>
</dbReference>
<dbReference type="InterPro" id="IPR057326">
    <property type="entry name" value="KR_dom"/>
</dbReference>
<evidence type="ECO:0000256" key="6">
    <source>
        <dbReference type="ARBA" id="ARBA00023002"/>
    </source>
</evidence>
<dbReference type="InterPro" id="IPR029063">
    <property type="entry name" value="SAM-dependent_MTases_sf"/>
</dbReference>
<evidence type="ECO:0000259" key="11">
    <source>
        <dbReference type="PROSITE" id="PS50075"/>
    </source>
</evidence>
<dbReference type="PROSITE" id="PS52019">
    <property type="entry name" value="PKS_MFAS_DH"/>
    <property type="match status" value="1"/>
</dbReference>
<dbReference type="InterPro" id="IPR014030">
    <property type="entry name" value="Ketoacyl_synth_N"/>
</dbReference>
<dbReference type="GO" id="GO:0016491">
    <property type="term" value="F:oxidoreductase activity"/>
    <property type="evidence" value="ECO:0007669"/>
    <property type="project" value="UniProtKB-KW"/>
</dbReference>
<evidence type="ECO:0000256" key="5">
    <source>
        <dbReference type="ARBA" id="ARBA00022857"/>
    </source>
</evidence>
<feature type="active site" description="Proton acceptor; for dehydratase activity" evidence="9">
    <location>
        <position position="901"/>
    </location>
</feature>
<keyword evidence="4" id="KW-0808">Transferase</keyword>
<dbReference type="Gene3D" id="1.10.1200.10">
    <property type="entry name" value="ACP-like"/>
    <property type="match status" value="1"/>
</dbReference>
<feature type="domain" description="Carrier" evidence="11">
    <location>
        <begin position="2375"/>
        <end position="2452"/>
    </location>
</feature>
<dbReference type="GO" id="GO:0004312">
    <property type="term" value="F:fatty acid synthase activity"/>
    <property type="evidence" value="ECO:0007669"/>
    <property type="project" value="TreeGrafter"/>
</dbReference>
<dbReference type="SMART" id="SM00825">
    <property type="entry name" value="PKS_KS"/>
    <property type="match status" value="1"/>
</dbReference>
<dbReference type="InterPro" id="IPR036736">
    <property type="entry name" value="ACP-like_sf"/>
</dbReference>
<dbReference type="SUPFAM" id="SSF53335">
    <property type="entry name" value="S-adenosyl-L-methionine-dependent methyltransferases"/>
    <property type="match status" value="1"/>
</dbReference>
<keyword evidence="7" id="KW-0511">Multifunctional enzyme</keyword>
<dbReference type="GO" id="GO:0004315">
    <property type="term" value="F:3-oxoacyl-[acyl-carrier-protein] synthase activity"/>
    <property type="evidence" value="ECO:0007669"/>
    <property type="project" value="InterPro"/>
</dbReference>
<evidence type="ECO:0000256" key="9">
    <source>
        <dbReference type="PROSITE-ProRule" id="PRU01363"/>
    </source>
</evidence>
<dbReference type="CDD" id="cd05195">
    <property type="entry name" value="enoyl_red"/>
    <property type="match status" value="1"/>
</dbReference>
<feature type="domain" description="Ketosynthase family 3 (KS3)" evidence="12">
    <location>
        <begin position="30"/>
        <end position="455"/>
    </location>
</feature>
<dbReference type="GO" id="GO:0030639">
    <property type="term" value="P:polyketide biosynthetic process"/>
    <property type="evidence" value="ECO:0007669"/>
    <property type="project" value="UniProtKB-ARBA"/>
</dbReference>
<dbReference type="Pfam" id="PF21089">
    <property type="entry name" value="PKS_DH_N"/>
    <property type="match status" value="1"/>
</dbReference>
<feature type="region of interest" description="Disordered" evidence="10">
    <location>
        <begin position="1"/>
        <end position="25"/>
    </location>
</feature>
<dbReference type="Proteomes" id="UP000053095">
    <property type="component" value="Unassembled WGS sequence"/>
</dbReference>
<evidence type="ECO:0000259" key="12">
    <source>
        <dbReference type="PROSITE" id="PS52004"/>
    </source>
</evidence>
<dbReference type="PANTHER" id="PTHR43775:SF29">
    <property type="entry name" value="ASPERFURANONE POLYKETIDE SYNTHASE AFOG-RELATED"/>
    <property type="match status" value="1"/>
</dbReference>
<dbReference type="InterPro" id="IPR042104">
    <property type="entry name" value="PKS_dehydratase_sf"/>
</dbReference>
<dbReference type="SUPFAM" id="SSF53901">
    <property type="entry name" value="Thiolase-like"/>
    <property type="match status" value="1"/>
</dbReference>
<dbReference type="PANTHER" id="PTHR43775">
    <property type="entry name" value="FATTY ACID SYNTHASE"/>
    <property type="match status" value="1"/>
</dbReference>
<dbReference type="Gene3D" id="3.40.50.150">
    <property type="entry name" value="Vaccinia Virus protein VP39"/>
    <property type="match status" value="1"/>
</dbReference>
<dbReference type="EMBL" id="DF933840">
    <property type="protein sequence ID" value="GAM42968.1"/>
    <property type="molecule type" value="Genomic_DNA"/>
</dbReference>
<dbReference type="InterPro" id="IPR001227">
    <property type="entry name" value="Ac_transferase_dom_sf"/>
</dbReference>
<dbReference type="Pfam" id="PF23114">
    <property type="entry name" value="NAD-bd_HRPKS_sdrA"/>
    <property type="match status" value="1"/>
</dbReference>
<dbReference type="InterPro" id="IPR016035">
    <property type="entry name" value="Acyl_Trfase/lysoPLipase"/>
</dbReference>
<dbReference type="Gene3D" id="3.90.180.10">
    <property type="entry name" value="Medium-chain alcohol dehydrogenases, catalytic domain"/>
    <property type="match status" value="1"/>
</dbReference>
<dbReference type="InterPro" id="IPR036291">
    <property type="entry name" value="NAD(P)-bd_dom_sf"/>
</dbReference>
<dbReference type="CDD" id="cd05274">
    <property type="entry name" value="KR_FAS_SDR_x"/>
    <property type="match status" value="1"/>
</dbReference>
<dbReference type="Pfam" id="PF02801">
    <property type="entry name" value="Ketoacyl-synt_C"/>
    <property type="match status" value="1"/>
</dbReference>
<dbReference type="InterPro" id="IPR020841">
    <property type="entry name" value="PKS_Beta-ketoAc_synthase_dom"/>
</dbReference>
<dbReference type="InterPro" id="IPR049900">
    <property type="entry name" value="PKS_mFAS_DH"/>
</dbReference>
<dbReference type="InterPro" id="IPR020843">
    <property type="entry name" value="ER"/>
</dbReference>
<keyword evidence="8" id="KW-0012">Acyltransferase</keyword>
<dbReference type="InterPro" id="IPR018201">
    <property type="entry name" value="Ketoacyl_synth_AS"/>
</dbReference>
<organism evidence="14 15">
    <name type="scientific">Talaromyces pinophilus</name>
    <name type="common">Penicillium pinophilum</name>
    <dbReference type="NCBI Taxonomy" id="128442"/>
    <lineage>
        <taxon>Eukaryota</taxon>
        <taxon>Fungi</taxon>
        <taxon>Dikarya</taxon>
        <taxon>Ascomycota</taxon>
        <taxon>Pezizomycotina</taxon>
        <taxon>Eurotiomycetes</taxon>
        <taxon>Eurotiomycetidae</taxon>
        <taxon>Eurotiales</taxon>
        <taxon>Trichocomaceae</taxon>
        <taxon>Talaromyces</taxon>
        <taxon>Talaromyces sect. Talaromyces</taxon>
    </lineage>
</organism>
<dbReference type="Gene3D" id="3.40.366.10">
    <property type="entry name" value="Malonyl-Coenzyme A Acyl Carrier Protein, domain 2"/>
    <property type="match status" value="2"/>
</dbReference>
<dbReference type="InterPro" id="IPR014031">
    <property type="entry name" value="Ketoacyl_synth_C"/>
</dbReference>
<dbReference type="InterPro" id="IPR049552">
    <property type="entry name" value="PKS_DH_N"/>
</dbReference>
<keyword evidence="5" id="KW-0521">NADP</keyword>